<protein>
    <submittedName>
        <fullName evidence="1">Uncharacterized protein</fullName>
    </submittedName>
</protein>
<dbReference type="EMBL" id="UINC01003517">
    <property type="protein sequence ID" value="SVA07030.1"/>
    <property type="molecule type" value="Genomic_DNA"/>
</dbReference>
<sequence length="281" mass="30810">MLRYLLVASVAVTSVNGTAPAQDEVLVAFPVVETGGKVIIPPLGVHPFYQKYINAEGILIVSSANVPDAALLAARRTVLHLLSRRPDVHIAMLAHNPRISIMGVSETASDLPEFDVGADGQWGLGQMRGDPTTLVSERGICYSGNIKYRANFLLHEFVHNMQNLGWIQTDPGVDDEIYAAYSNAVVQGWFTPPRTETMGIGPDRSFGDDEYLTHNVNAWFNLNESLPGPWVDVQIGEAGPLSGTREQLRQRDPVLFEIIDRFLPDSLGDLMSGCTPNVVDW</sequence>
<reference evidence="1" key="1">
    <citation type="submission" date="2018-05" db="EMBL/GenBank/DDBJ databases">
        <authorList>
            <person name="Lanie J.A."/>
            <person name="Ng W.-L."/>
            <person name="Kazmierczak K.M."/>
            <person name="Andrzejewski T.M."/>
            <person name="Davidsen T.M."/>
            <person name="Wayne K.J."/>
            <person name="Tettelin H."/>
            <person name="Glass J.I."/>
            <person name="Rusch D."/>
            <person name="Podicherti R."/>
            <person name="Tsui H.-C.T."/>
            <person name="Winkler M.E."/>
        </authorList>
    </citation>
    <scope>NUCLEOTIDE SEQUENCE</scope>
</reference>
<name>A0A381SSP9_9ZZZZ</name>
<proteinExistence type="predicted"/>
<organism evidence="1">
    <name type="scientific">marine metagenome</name>
    <dbReference type="NCBI Taxonomy" id="408172"/>
    <lineage>
        <taxon>unclassified sequences</taxon>
        <taxon>metagenomes</taxon>
        <taxon>ecological metagenomes</taxon>
    </lineage>
</organism>
<evidence type="ECO:0000313" key="1">
    <source>
        <dbReference type="EMBL" id="SVA07030.1"/>
    </source>
</evidence>
<accession>A0A381SSP9</accession>
<dbReference type="AlphaFoldDB" id="A0A381SSP9"/>
<gene>
    <name evidence="1" type="ORF">METZ01_LOCUS59884</name>
</gene>